<name>A0AAW0XWU3_CHEQU</name>
<dbReference type="InterPro" id="IPR035914">
    <property type="entry name" value="Sperma_CUB_dom_sf"/>
</dbReference>
<feature type="non-terminal residue" evidence="1">
    <location>
        <position position="1"/>
    </location>
</feature>
<dbReference type="AlphaFoldDB" id="A0AAW0XWU3"/>
<keyword evidence="2" id="KW-1185">Reference proteome</keyword>
<dbReference type="Proteomes" id="UP001445076">
    <property type="component" value="Unassembled WGS sequence"/>
</dbReference>
<sequence>GYGVYVNTSTGSVLINESSSVRENTADGVKYNFHHRQPDRSASDTFQDFCAGASNPNQAYPIVTVATQDKYSFNDLSCVRSFYIKKTNFVFTVHFSYMQAEINGAAMVEVRDRDQWGDLLTKFELRNNTFPSSVVSRGNSIWIKFTAKSHKLSFIFM</sequence>
<dbReference type="EMBL" id="JARKIK010000011">
    <property type="protein sequence ID" value="KAK8748862.1"/>
    <property type="molecule type" value="Genomic_DNA"/>
</dbReference>
<comment type="caution">
    <text evidence="1">The sequence shown here is derived from an EMBL/GenBank/DDBJ whole genome shotgun (WGS) entry which is preliminary data.</text>
</comment>
<accession>A0AAW0XWU3</accession>
<evidence type="ECO:0000313" key="2">
    <source>
        <dbReference type="Proteomes" id="UP001445076"/>
    </source>
</evidence>
<feature type="non-terminal residue" evidence="1">
    <location>
        <position position="157"/>
    </location>
</feature>
<gene>
    <name evidence="1" type="ORF">OTU49_016033</name>
</gene>
<proteinExistence type="predicted"/>
<organism evidence="1 2">
    <name type="scientific">Cherax quadricarinatus</name>
    <name type="common">Australian red claw crayfish</name>
    <dbReference type="NCBI Taxonomy" id="27406"/>
    <lineage>
        <taxon>Eukaryota</taxon>
        <taxon>Metazoa</taxon>
        <taxon>Ecdysozoa</taxon>
        <taxon>Arthropoda</taxon>
        <taxon>Crustacea</taxon>
        <taxon>Multicrustacea</taxon>
        <taxon>Malacostraca</taxon>
        <taxon>Eumalacostraca</taxon>
        <taxon>Eucarida</taxon>
        <taxon>Decapoda</taxon>
        <taxon>Pleocyemata</taxon>
        <taxon>Astacidea</taxon>
        <taxon>Parastacoidea</taxon>
        <taxon>Parastacidae</taxon>
        <taxon>Cherax</taxon>
    </lineage>
</organism>
<dbReference type="SUPFAM" id="SSF49854">
    <property type="entry name" value="Spermadhesin, CUB domain"/>
    <property type="match status" value="1"/>
</dbReference>
<protein>
    <submittedName>
        <fullName evidence="1">Uncharacterized protein</fullName>
    </submittedName>
</protein>
<reference evidence="1 2" key="1">
    <citation type="journal article" date="2024" name="BMC Genomics">
        <title>Genome assembly of redclaw crayfish (Cherax quadricarinatus) provides insights into its immune adaptation and hypoxia tolerance.</title>
        <authorList>
            <person name="Liu Z."/>
            <person name="Zheng J."/>
            <person name="Li H."/>
            <person name="Fang K."/>
            <person name="Wang S."/>
            <person name="He J."/>
            <person name="Zhou D."/>
            <person name="Weng S."/>
            <person name="Chi M."/>
            <person name="Gu Z."/>
            <person name="He J."/>
            <person name="Li F."/>
            <person name="Wang M."/>
        </authorList>
    </citation>
    <scope>NUCLEOTIDE SEQUENCE [LARGE SCALE GENOMIC DNA]</scope>
    <source>
        <strain evidence="1">ZL_2023a</strain>
    </source>
</reference>
<evidence type="ECO:0000313" key="1">
    <source>
        <dbReference type="EMBL" id="KAK8748862.1"/>
    </source>
</evidence>